<accession>A0A975BPB9</accession>
<evidence type="ECO:0000313" key="2">
    <source>
        <dbReference type="Proteomes" id="UP000663722"/>
    </source>
</evidence>
<dbReference type="KEGG" id="dmm:dnm_052150"/>
<reference evidence="1" key="1">
    <citation type="journal article" date="2021" name="Microb. Physiol.">
        <title>Proteogenomic Insights into the Physiology of Marine, Sulfate-Reducing, Filamentous Desulfonema limicola and Desulfonema magnum.</title>
        <authorList>
            <person name="Schnaars V."/>
            <person name="Wohlbrand L."/>
            <person name="Scheve S."/>
            <person name="Hinrichs C."/>
            <person name="Reinhardt R."/>
            <person name="Rabus R."/>
        </authorList>
    </citation>
    <scope>NUCLEOTIDE SEQUENCE</scope>
    <source>
        <strain evidence="1">4be13</strain>
    </source>
</reference>
<dbReference type="EMBL" id="CP061800">
    <property type="protein sequence ID" value="QTA89166.1"/>
    <property type="molecule type" value="Genomic_DNA"/>
</dbReference>
<evidence type="ECO:0000313" key="1">
    <source>
        <dbReference type="EMBL" id="QTA89166.1"/>
    </source>
</evidence>
<proteinExistence type="predicted"/>
<dbReference type="Proteomes" id="UP000663722">
    <property type="component" value="Chromosome"/>
</dbReference>
<sequence>MHLRKSIFRTPDNIPENLFIFKSTALGIKEEEFLRIPLFLRGIPIMPEESAKLVRIRHFRYI</sequence>
<protein>
    <submittedName>
        <fullName evidence="1">Uncharacterized protein</fullName>
    </submittedName>
</protein>
<dbReference type="AlphaFoldDB" id="A0A975BPB9"/>
<organism evidence="1 2">
    <name type="scientific">Desulfonema magnum</name>
    <dbReference type="NCBI Taxonomy" id="45655"/>
    <lineage>
        <taxon>Bacteria</taxon>
        <taxon>Pseudomonadati</taxon>
        <taxon>Thermodesulfobacteriota</taxon>
        <taxon>Desulfobacteria</taxon>
        <taxon>Desulfobacterales</taxon>
        <taxon>Desulfococcaceae</taxon>
        <taxon>Desulfonema</taxon>
    </lineage>
</organism>
<gene>
    <name evidence="1" type="ORF">dnm_052150</name>
</gene>
<keyword evidence="2" id="KW-1185">Reference proteome</keyword>
<name>A0A975BPB9_9BACT</name>